<feature type="region of interest" description="Disordered" evidence="1">
    <location>
        <begin position="1"/>
        <end position="53"/>
    </location>
</feature>
<comment type="caution">
    <text evidence="2">The sequence shown here is derived from an EMBL/GenBank/DDBJ whole genome shotgun (WGS) entry which is preliminary data.</text>
</comment>
<evidence type="ECO:0000313" key="2">
    <source>
        <dbReference type="EMBL" id="MDQ0190880.1"/>
    </source>
</evidence>
<dbReference type="Pfam" id="PF08838">
    <property type="entry name" value="DUF1811"/>
    <property type="match status" value="1"/>
</dbReference>
<dbReference type="RefSeq" id="WP_274456530.1">
    <property type="nucleotide sequence ID" value="NZ_CP067097.1"/>
</dbReference>
<dbReference type="Proteomes" id="UP001232973">
    <property type="component" value="Unassembled WGS sequence"/>
</dbReference>
<reference evidence="2 3" key="1">
    <citation type="submission" date="2023-07" db="EMBL/GenBank/DDBJ databases">
        <title>Genomic Encyclopedia of Type Strains, Phase IV (KMG-IV): sequencing the most valuable type-strain genomes for metagenomic binning, comparative biology and taxonomic classification.</title>
        <authorList>
            <person name="Goeker M."/>
        </authorList>
    </citation>
    <scope>NUCLEOTIDE SEQUENCE [LARGE SCALE GENOMIC DNA]</scope>
    <source>
        <strain evidence="2 3">DSM 4006</strain>
    </source>
</reference>
<dbReference type="Gene3D" id="2.30.30.340">
    <property type="entry name" value="Hypothetical protein YfhH like domains"/>
    <property type="match status" value="1"/>
</dbReference>
<keyword evidence="3" id="KW-1185">Reference proteome</keyword>
<feature type="compositionally biased region" description="Basic and acidic residues" evidence="1">
    <location>
        <begin position="40"/>
        <end position="51"/>
    </location>
</feature>
<organism evidence="2 3">
    <name type="scientific">Alicyclobacillus cycloheptanicus</name>
    <dbReference type="NCBI Taxonomy" id="1457"/>
    <lineage>
        <taxon>Bacteria</taxon>
        <taxon>Bacillati</taxon>
        <taxon>Bacillota</taxon>
        <taxon>Bacilli</taxon>
        <taxon>Bacillales</taxon>
        <taxon>Alicyclobacillaceae</taxon>
        <taxon>Alicyclobacillus</taxon>
    </lineage>
</organism>
<evidence type="ECO:0000256" key="1">
    <source>
        <dbReference type="SAM" id="MobiDB-lite"/>
    </source>
</evidence>
<dbReference type="EMBL" id="JAUSTP010000026">
    <property type="protein sequence ID" value="MDQ0190880.1"/>
    <property type="molecule type" value="Genomic_DNA"/>
</dbReference>
<dbReference type="SUPFAM" id="SSF101697">
    <property type="entry name" value="Hypothetical protein YfhH"/>
    <property type="match status" value="1"/>
</dbReference>
<accession>A0ABT9XL86</accession>
<dbReference type="InterPro" id="IPR014938">
    <property type="entry name" value="YfhH-like"/>
</dbReference>
<sequence length="131" mass="15236">MTSLNEENQPMQPSSENQPMQPSSESPADLRYSDMTETQLQHEMDKLREQGQRAYDQQNWSEYNVLMTKWYLAKSYLIFPTVQVEIGKMYDLTEEYDRLTVTKLEGVMAWGIRESDASETAVPIAMLKLTE</sequence>
<name>A0ABT9XL86_9BACL</name>
<dbReference type="Gene3D" id="1.10.287.880">
    <property type="entry name" value="Hypothetical protein YfhH domain"/>
    <property type="match status" value="1"/>
</dbReference>
<protein>
    <submittedName>
        <fullName evidence="2">Uncharacterized protein</fullName>
    </submittedName>
</protein>
<dbReference type="InterPro" id="IPR036289">
    <property type="entry name" value="YfhH"/>
</dbReference>
<evidence type="ECO:0000313" key="3">
    <source>
        <dbReference type="Proteomes" id="UP001232973"/>
    </source>
</evidence>
<gene>
    <name evidence="2" type="ORF">J2S03_002747</name>
</gene>
<feature type="compositionally biased region" description="Polar residues" evidence="1">
    <location>
        <begin position="1"/>
        <end position="26"/>
    </location>
</feature>
<proteinExistence type="predicted"/>